<dbReference type="NCBIfam" id="NF010444">
    <property type="entry name" value="PRK13870.1"/>
    <property type="match status" value="1"/>
</dbReference>
<sequence>MKHWIERLTDLTALGLDEIDLKSALTDLAESFGFGGYAYLHMQMNNTFAISNYSNEWQRVYFSERYAGVDPVVERARRLKRAFSWDGEADRSRLSREQRSFFSHAADFAIRSGFTIPVTTANGFMSMFTLASDKPRIDPERDIDAIAAAAAVGQLHARIAHLQATPTIEEHTWLDAKEAAYLRWIALGKTVEEVAELHNVKYNSVRVKLAETKKRFDVYTITQLVAVAIRRKLI</sequence>
<gene>
    <name evidence="5" type="ORF">DI549_20235</name>
</gene>
<dbReference type="InterPro" id="IPR000792">
    <property type="entry name" value="Tscrpt_reg_LuxR_C"/>
</dbReference>
<protein>
    <submittedName>
        <fullName evidence="5">Transcriptional regulator TraR</fullName>
    </submittedName>
</protein>
<accession>A0A2W5QQW0</accession>
<dbReference type="Proteomes" id="UP000248887">
    <property type="component" value="Unassembled WGS sequence"/>
</dbReference>
<evidence type="ECO:0000256" key="3">
    <source>
        <dbReference type="ARBA" id="ARBA00023163"/>
    </source>
</evidence>
<dbReference type="SUPFAM" id="SSF75516">
    <property type="entry name" value="Pheromone-binding domain of LuxR-like quorum-sensing transcription factors"/>
    <property type="match status" value="1"/>
</dbReference>
<reference evidence="5 6" key="1">
    <citation type="submission" date="2017-08" db="EMBL/GenBank/DDBJ databases">
        <title>Infants hospitalized years apart are colonized by the same room-sourced microbial strains.</title>
        <authorList>
            <person name="Brooks B."/>
            <person name="Olm M.R."/>
            <person name="Firek B.A."/>
            <person name="Baker R."/>
            <person name="Thomas B.C."/>
            <person name="Morowitz M.J."/>
            <person name="Banfield J.F."/>
        </authorList>
    </citation>
    <scope>NUCLEOTIDE SEQUENCE [LARGE SCALE GENOMIC DNA]</scope>
    <source>
        <strain evidence="5">S2_005_001_R2_27</strain>
    </source>
</reference>
<evidence type="ECO:0000259" key="4">
    <source>
        <dbReference type="PROSITE" id="PS50043"/>
    </source>
</evidence>
<dbReference type="InterPro" id="IPR016032">
    <property type="entry name" value="Sig_transdc_resp-reg_C-effctor"/>
</dbReference>
<dbReference type="InterPro" id="IPR036693">
    <property type="entry name" value="TF_LuxR_autoind-bd_dom_sf"/>
</dbReference>
<dbReference type="GO" id="GO:0006355">
    <property type="term" value="P:regulation of DNA-templated transcription"/>
    <property type="evidence" value="ECO:0007669"/>
    <property type="project" value="InterPro"/>
</dbReference>
<dbReference type="EMBL" id="QFQD01000089">
    <property type="protein sequence ID" value="PZQ79416.1"/>
    <property type="molecule type" value="Genomic_DNA"/>
</dbReference>
<keyword evidence="1" id="KW-0805">Transcription regulation</keyword>
<proteinExistence type="predicted"/>
<organism evidence="5 6">
    <name type="scientific">Ancylobacter novellus</name>
    <name type="common">Thiobacillus novellus</name>
    <dbReference type="NCBI Taxonomy" id="921"/>
    <lineage>
        <taxon>Bacteria</taxon>
        <taxon>Pseudomonadati</taxon>
        <taxon>Pseudomonadota</taxon>
        <taxon>Alphaproteobacteria</taxon>
        <taxon>Hyphomicrobiales</taxon>
        <taxon>Xanthobacteraceae</taxon>
        <taxon>Ancylobacter</taxon>
    </lineage>
</organism>
<dbReference type="Pfam" id="PF03472">
    <property type="entry name" value="Autoind_bind"/>
    <property type="match status" value="1"/>
</dbReference>
<dbReference type="PROSITE" id="PS50043">
    <property type="entry name" value="HTH_LUXR_2"/>
    <property type="match status" value="1"/>
</dbReference>
<dbReference type="SMART" id="SM00421">
    <property type="entry name" value="HTH_LUXR"/>
    <property type="match status" value="1"/>
</dbReference>
<feature type="domain" description="HTH luxR-type" evidence="4">
    <location>
        <begin position="167"/>
        <end position="232"/>
    </location>
</feature>
<name>A0A2W5QQW0_ANCNO</name>
<dbReference type="InterPro" id="IPR005143">
    <property type="entry name" value="TF_LuxR_autoind-bd_dom"/>
</dbReference>
<dbReference type="Gene3D" id="3.30.450.80">
    <property type="entry name" value="Transcription factor LuxR-like, autoinducer-binding domain"/>
    <property type="match status" value="1"/>
</dbReference>
<dbReference type="GO" id="GO:0003677">
    <property type="term" value="F:DNA binding"/>
    <property type="evidence" value="ECO:0007669"/>
    <property type="project" value="UniProtKB-KW"/>
</dbReference>
<keyword evidence="3" id="KW-0804">Transcription</keyword>
<evidence type="ECO:0000313" key="5">
    <source>
        <dbReference type="EMBL" id="PZQ79416.1"/>
    </source>
</evidence>
<keyword evidence="2" id="KW-0238">DNA-binding</keyword>
<dbReference type="Gene3D" id="1.10.10.10">
    <property type="entry name" value="Winged helix-like DNA-binding domain superfamily/Winged helix DNA-binding domain"/>
    <property type="match status" value="1"/>
</dbReference>
<comment type="caution">
    <text evidence="5">The sequence shown here is derived from an EMBL/GenBank/DDBJ whole genome shotgun (WGS) entry which is preliminary data.</text>
</comment>
<evidence type="ECO:0000256" key="1">
    <source>
        <dbReference type="ARBA" id="ARBA00023015"/>
    </source>
</evidence>
<dbReference type="SUPFAM" id="SSF46894">
    <property type="entry name" value="C-terminal effector domain of the bipartite response regulators"/>
    <property type="match status" value="1"/>
</dbReference>
<evidence type="ECO:0000313" key="6">
    <source>
        <dbReference type="Proteomes" id="UP000248887"/>
    </source>
</evidence>
<dbReference type="InterPro" id="IPR036388">
    <property type="entry name" value="WH-like_DNA-bd_sf"/>
</dbReference>
<evidence type="ECO:0000256" key="2">
    <source>
        <dbReference type="ARBA" id="ARBA00023125"/>
    </source>
</evidence>
<dbReference type="AlphaFoldDB" id="A0A2W5QQW0"/>